<dbReference type="UniPathway" id="UPA00056">
    <property type="reaction ID" value="UER00094"/>
</dbReference>
<feature type="active site" evidence="10">
    <location>
        <position position="24"/>
    </location>
</feature>
<dbReference type="RefSeq" id="WP_153714509.1">
    <property type="nucleotide sequence ID" value="NZ_CP045871.1"/>
</dbReference>
<keyword evidence="6 10" id="KW-0418">Kinase</keyword>
<dbReference type="InterPro" id="IPR014721">
    <property type="entry name" value="Ribsml_uS5_D2-typ_fold_subgr"/>
</dbReference>
<accession>A0A5Q2QG52</accession>
<dbReference type="HAMAP" id="MF_00061">
    <property type="entry name" value="IspE"/>
    <property type="match status" value="1"/>
</dbReference>
<dbReference type="NCBIfam" id="TIGR00154">
    <property type="entry name" value="ispE"/>
    <property type="match status" value="1"/>
</dbReference>
<dbReference type="Pfam" id="PF00288">
    <property type="entry name" value="GHMP_kinases_N"/>
    <property type="match status" value="1"/>
</dbReference>
<organism evidence="13 14">
    <name type="scientific">Litorivicinus lipolyticus</name>
    <dbReference type="NCBI Taxonomy" id="418701"/>
    <lineage>
        <taxon>Bacteria</taxon>
        <taxon>Pseudomonadati</taxon>
        <taxon>Pseudomonadota</taxon>
        <taxon>Gammaproteobacteria</taxon>
        <taxon>Oceanospirillales</taxon>
        <taxon>Litorivicinaceae</taxon>
        <taxon>Litorivicinus</taxon>
    </lineage>
</organism>
<evidence type="ECO:0000256" key="2">
    <source>
        <dbReference type="ARBA" id="ARBA00012052"/>
    </source>
</evidence>
<evidence type="ECO:0000256" key="7">
    <source>
        <dbReference type="ARBA" id="ARBA00022840"/>
    </source>
</evidence>
<evidence type="ECO:0000259" key="11">
    <source>
        <dbReference type="Pfam" id="PF00288"/>
    </source>
</evidence>
<feature type="domain" description="GHMP kinase C-terminal" evidence="12">
    <location>
        <begin position="198"/>
        <end position="266"/>
    </location>
</feature>
<evidence type="ECO:0000313" key="14">
    <source>
        <dbReference type="Proteomes" id="UP000388235"/>
    </source>
</evidence>
<evidence type="ECO:0000256" key="5">
    <source>
        <dbReference type="ARBA" id="ARBA00022741"/>
    </source>
</evidence>
<evidence type="ECO:0000256" key="8">
    <source>
        <dbReference type="ARBA" id="ARBA00023229"/>
    </source>
</evidence>
<sequence length="285" mass="30425">MAVSPRLRPSAAHGFECQIDAPAKVNPLLHVLGRRDDGYHDLQVGFELLDWGDRIHFNADVAFTVDGIDGLAMEANLVTQAARALALDAGIVPRGHLRIDKRTPQGAGLGGGSSDAASALLLLRDAWALATSDEALSAIGLKLGADVPVFLTGRGAIGRGVGERLTPMAWPRRRLLLCFSGTDVPTAKIFQDKGLTRTSDPITIRAALDGHGHNDCEPVCRRLFPEVERLFVALAPFQPSLSGTGGTVFVEIHDPDQFDQVKAALPDGTQFQDVSTTEYSSAIKS</sequence>
<dbReference type="SUPFAM" id="SSF54211">
    <property type="entry name" value="Ribosomal protein S5 domain 2-like"/>
    <property type="match status" value="1"/>
</dbReference>
<gene>
    <name evidence="10 13" type="primary">ispE</name>
    <name evidence="13" type="ORF">GH975_10670</name>
</gene>
<evidence type="ECO:0000256" key="3">
    <source>
        <dbReference type="ARBA" id="ARBA00017473"/>
    </source>
</evidence>
<comment type="similarity">
    <text evidence="1 10">Belongs to the GHMP kinase family. IspE subfamily.</text>
</comment>
<dbReference type="KEGG" id="llp:GH975_10670"/>
<dbReference type="InterPro" id="IPR004424">
    <property type="entry name" value="IspE"/>
</dbReference>
<dbReference type="InterPro" id="IPR006204">
    <property type="entry name" value="GHMP_kinase_N_dom"/>
</dbReference>
<dbReference type="PIRSF" id="PIRSF010376">
    <property type="entry name" value="IspE"/>
    <property type="match status" value="1"/>
</dbReference>
<evidence type="ECO:0000256" key="9">
    <source>
        <dbReference type="ARBA" id="ARBA00032554"/>
    </source>
</evidence>
<feature type="domain" description="GHMP kinase N-terminal" evidence="11">
    <location>
        <begin position="76"/>
        <end position="153"/>
    </location>
</feature>
<reference evidence="13 14" key="1">
    <citation type="submission" date="2019-11" db="EMBL/GenBank/DDBJ databases">
        <authorList>
            <person name="Khan S.A."/>
            <person name="Jeon C.O."/>
            <person name="Chun B.H."/>
        </authorList>
    </citation>
    <scope>NUCLEOTIDE SEQUENCE [LARGE SCALE GENOMIC DNA]</scope>
    <source>
        <strain evidence="13 14">IMCC 1097</strain>
    </source>
</reference>
<dbReference type="PANTHER" id="PTHR43527:SF2">
    <property type="entry name" value="4-DIPHOSPHOCYTIDYL-2-C-METHYL-D-ERYTHRITOL KINASE, CHLOROPLASTIC"/>
    <property type="match status" value="1"/>
</dbReference>
<keyword evidence="5 10" id="KW-0547">Nucleotide-binding</keyword>
<keyword evidence="8 10" id="KW-0414">Isoprene biosynthesis</keyword>
<comment type="pathway">
    <text evidence="10">Isoprenoid biosynthesis; isopentenyl diphosphate biosynthesis via DXP pathway; isopentenyl diphosphate from 1-deoxy-D-xylulose 5-phosphate: step 3/6.</text>
</comment>
<dbReference type="EMBL" id="CP045871">
    <property type="protein sequence ID" value="QGG81006.1"/>
    <property type="molecule type" value="Genomic_DNA"/>
</dbReference>
<evidence type="ECO:0000256" key="4">
    <source>
        <dbReference type="ARBA" id="ARBA00022679"/>
    </source>
</evidence>
<dbReference type="Proteomes" id="UP000388235">
    <property type="component" value="Chromosome"/>
</dbReference>
<comment type="function">
    <text evidence="10">Catalyzes the phosphorylation of the position 2 hydroxy group of 4-diphosphocytidyl-2C-methyl-D-erythritol.</text>
</comment>
<dbReference type="OrthoDB" id="9809438at2"/>
<dbReference type="Gene3D" id="3.30.70.890">
    <property type="entry name" value="GHMP kinase, C-terminal domain"/>
    <property type="match status" value="1"/>
</dbReference>
<keyword evidence="4 10" id="KW-0808">Transferase</keyword>
<keyword evidence="14" id="KW-1185">Reference proteome</keyword>
<dbReference type="GO" id="GO:0005524">
    <property type="term" value="F:ATP binding"/>
    <property type="evidence" value="ECO:0007669"/>
    <property type="project" value="UniProtKB-UniRule"/>
</dbReference>
<dbReference type="SUPFAM" id="SSF55060">
    <property type="entry name" value="GHMP Kinase, C-terminal domain"/>
    <property type="match status" value="1"/>
</dbReference>
<feature type="binding site" evidence="10">
    <location>
        <begin position="104"/>
        <end position="114"/>
    </location>
    <ligand>
        <name>ATP</name>
        <dbReference type="ChEBI" id="CHEBI:30616"/>
    </ligand>
</feature>
<evidence type="ECO:0000256" key="10">
    <source>
        <dbReference type="HAMAP-Rule" id="MF_00061"/>
    </source>
</evidence>
<feature type="active site" evidence="10">
    <location>
        <position position="146"/>
    </location>
</feature>
<comment type="catalytic activity">
    <reaction evidence="10">
        <text>4-CDP-2-C-methyl-D-erythritol + ATP = 4-CDP-2-C-methyl-D-erythritol 2-phosphate + ADP + H(+)</text>
        <dbReference type="Rhea" id="RHEA:18437"/>
        <dbReference type="ChEBI" id="CHEBI:15378"/>
        <dbReference type="ChEBI" id="CHEBI:30616"/>
        <dbReference type="ChEBI" id="CHEBI:57823"/>
        <dbReference type="ChEBI" id="CHEBI:57919"/>
        <dbReference type="ChEBI" id="CHEBI:456216"/>
        <dbReference type="EC" id="2.7.1.148"/>
    </reaction>
</comment>
<dbReference type="AlphaFoldDB" id="A0A5Q2QG52"/>
<dbReference type="PANTHER" id="PTHR43527">
    <property type="entry name" value="4-DIPHOSPHOCYTIDYL-2-C-METHYL-D-ERYTHRITOL KINASE, CHLOROPLASTIC"/>
    <property type="match status" value="1"/>
</dbReference>
<evidence type="ECO:0000256" key="6">
    <source>
        <dbReference type="ARBA" id="ARBA00022777"/>
    </source>
</evidence>
<dbReference type="GO" id="GO:0050515">
    <property type="term" value="F:4-(cytidine 5'-diphospho)-2-C-methyl-D-erythritol kinase activity"/>
    <property type="evidence" value="ECO:0007669"/>
    <property type="project" value="UniProtKB-UniRule"/>
</dbReference>
<evidence type="ECO:0000313" key="13">
    <source>
        <dbReference type="EMBL" id="QGG81006.1"/>
    </source>
</evidence>
<evidence type="ECO:0000259" key="12">
    <source>
        <dbReference type="Pfam" id="PF08544"/>
    </source>
</evidence>
<proteinExistence type="inferred from homology"/>
<dbReference type="Pfam" id="PF08544">
    <property type="entry name" value="GHMP_kinases_C"/>
    <property type="match status" value="1"/>
</dbReference>
<dbReference type="InterPro" id="IPR020568">
    <property type="entry name" value="Ribosomal_Su5_D2-typ_SF"/>
</dbReference>
<dbReference type="EC" id="2.7.1.148" evidence="2 10"/>
<dbReference type="InterPro" id="IPR036554">
    <property type="entry name" value="GHMP_kinase_C_sf"/>
</dbReference>
<dbReference type="InterPro" id="IPR013750">
    <property type="entry name" value="GHMP_kinase_C_dom"/>
</dbReference>
<name>A0A5Q2QG52_9GAMM</name>
<dbReference type="GO" id="GO:0016114">
    <property type="term" value="P:terpenoid biosynthetic process"/>
    <property type="evidence" value="ECO:0007669"/>
    <property type="project" value="UniProtKB-UniRule"/>
</dbReference>
<dbReference type="Gene3D" id="3.30.230.10">
    <property type="match status" value="1"/>
</dbReference>
<keyword evidence="7 10" id="KW-0067">ATP-binding</keyword>
<protein>
    <recommendedName>
        <fullName evidence="3 10">4-diphosphocytidyl-2-C-methyl-D-erythritol kinase</fullName>
        <shortName evidence="10">CMK</shortName>
        <ecNumber evidence="2 10">2.7.1.148</ecNumber>
    </recommendedName>
    <alternativeName>
        <fullName evidence="9 10">4-(cytidine-5'-diphospho)-2-C-methyl-D-erythritol kinase</fullName>
    </alternativeName>
</protein>
<dbReference type="GO" id="GO:0019288">
    <property type="term" value="P:isopentenyl diphosphate biosynthetic process, methylerythritol 4-phosphate pathway"/>
    <property type="evidence" value="ECO:0007669"/>
    <property type="project" value="UniProtKB-UniRule"/>
</dbReference>
<evidence type="ECO:0000256" key="1">
    <source>
        <dbReference type="ARBA" id="ARBA00009684"/>
    </source>
</evidence>